<evidence type="ECO:0000313" key="11">
    <source>
        <dbReference type="EMBL" id="BFP49344.1"/>
    </source>
</evidence>
<dbReference type="Pfam" id="PF02424">
    <property type="entry name" value="ApbE"/>
    <property type="match status" value="2"/>
</dbReference>
<dbReference type="InterPro" id="IPR003374">
    <property type="entry name" value="ApbE-like_sf"/>
</dbReference>
<gene>
    <name evidence="11" type="ORF">KCMC57_57120</name>
</gene>
<dbReference type="GO" id="GO:0016740">
    <property type="term" value="F:transferase activity"/>
    <property type="evidence" value="ECO:0007669"/>
    <property type="project" value="UniProtKB-KW"/>
</dbReference>
<dbReference type="EMBL" id="AP035881">
    <property type="protein sequence ID" value="BFP49344.1"/>
    <property type="molecule type" value="Genomic_DNA"/>
</dbReference>
<comment type="catalytic activity">
    <reaction evidence="10">
        <text>L-threonyl-[protein] + FAD = FMN-L-threonyl-[protein] + AMP + H(+)</text>
        <dbReference type="Rhea" id="RHEA:36847"/>
        <dbReference type="Rhea" id="RHEA-COMP:11060"/>
        <dbReference type="Rhea" id="RHEA-COMP:11061"/>
        <dbReference type="ChEBI" id="CHEBI:15378"/>
        <dbReference type="ChEBI" id="CHEBI:30013"/>
        <dbReference type="ChEBI" id="CHEBI:57692"/>
        <dbReference type="ChEBI" id="CHEBI:74257"/>
        <dbReference type="ChEBI" id="CHEBI:456215"/>
        <dbReference type="EC" id="2.7.1.180"/>
    </reaction>
</comment>
<proteinExistence type="predicted"/>
<evidence type="ECO:0000256" key="2">
    <source>
        <dbReference type="ARBA" id="ARBA00011955"/>
    </source>
</evidence>
<evidence type="ECO:0000256" key="8">
    <source>
        <dbReference type="ARBA" id="ARBA00022842"/>
    </source>
</evidence>
<evidence type="ECO:0000256" key="1">
    <source>
        <dbReference type="ARBA" id="ARBA00001946"/>
    </source>
</evidence>
<evidence type="ECO:0000256" key="9">
    <source>
        <dbReference type="ARBA" id="ARBA00031306"/>
    </source>
</evidence>
<dbReference type="InterPro" id="IPR024932">
    <property type="entry name" value="ApbE"/>
</dbReference>
<keyword evidence="6" id="KW-0479">Metal-binding</keyword>
<keyword evidence="8" id="KW-0460">Magnesium</keyword>
<dbReference type="EC" id="2.7.1.180" evidence="2"/>
<evidence type="ECO:0000256" key="10">
    <source>
        <dbReference type="ARBA" id="ARBA00048540"/>
    </source>
</evidence>
<evidence type="ECO:0000256" key="4">
    <source>
        <dbReference type="ARBA" id="ARBA00022630"/>
    </source>
</evidence>
<name>A0AB33K7A1_9ACTN</name>
<evidence type="ECO:0000256" key="6">
    <source>
        <dbReference type="ARBA" id="ARBA00022723"/>
    </source>
</evidence>
<dbReference type="AlphaFoldDB" id="A0AB33K7A1"/>
<comment type="cofactor">
    <cofactor evidence="1">
        <name>Mg(2+)</name>
        <dbReference type="ChEBI" id="CHEBI:18420"/>
    </cofactor>
</comment>
<dbReference type="PANTHER" id="PTHR30040">
    <property type="entry name" value="THIAMINE BIOSYNTHESIS LIPOPROTEIN APBE"/>
    <property type="match status" value="1"/>
</dbReference>
<keyword evidence="7" id="KW-0274">FAD</keyword>
<evidence type="ECO:0000256" key="7">
    <source>
        <dbReference type="ARBA" id="ARBA00022827"/>
    </source>
</evidence>
<evidence type="ECO:0000256" key="5">
    <source>
        <dbReference type="ARBA" id="ARBA00022679"/>
    </source>
</evidence>
<reference evidence="11" key="1">
    <citation type="submission" date="2024-07" db="EMBL/GenBank/DDBJ databases">
        <title>Complete genome sequences of cellulolytic bacteria, Kitasatospora sp. CMC57 and Streptomyces sp. CMC78, isolated from Japanese agricultural soil.</title>
        <authorList>
            <person name="Hashimoto T."/>
            <person name="Ito M."/>
            <person name="Iwamoto M."/>
            <person name="Fukahori D."/>
            <person name="Shoda T."/>
            <person name="Sakoda M."/>
            <person name="Morohoshi T."/>
            <person name="Mitsuboshi M."/>
            <person name="Nishizawa T."/>
        </authorList>
    </citation>
    <scope>NUCLEOTIDE SEQUENCE</scope>
    <source>
        <strain evidence="11">CMC57</strain>
    </source>
</reference>
<accession>A0AB33K7A1</accession>
<organism evidence="11">
    <name type="scientific">Kitasatospora sp. CMC57</name>
    <dbReference type="NCBI Taxonomy" id="3231513"/>
    <lineage>
        <taxon>Bacteria</taxon>
        <taxon>Bacillati</taxon>
        <taxon>Actinomycetota</taxon>
        <taxon>Actinomycetes</taxon>
        <taxon>Kitasatosporales</taxon>
        <taxon>Streptomycetaceae</taxon>
        <taxon>Kitasatospora</taxon>
    </lineage>
</organism>
<dbReference type="GO" id="GO:0046872">
    <property type="term" value="F:metal ion binding"/>
    <property type="evidence" value="ECO:0007669"/>
    <property type="project" value="UniProtKB-KW"/>
</dbReference>
<keyword evidence="5 11" id="KW-0808">Transferase</keyword>
<protein>
    <recommendedName>
        <fullName evidence="3">FAD:protein FMN transferase</fullName>
        <ecNumber evidence="2">2.7.1.180</ecNumber>
    </recommendedName>
    <alternativeName>
        <fullName evidence="9">Flavin transferase</fullName>
    </alternativeName>
</protein>
<dbReference type="PANTHER" id="PTHR30040:SF2">
    <property type="entry name" value="FAD:PROTEIN FMN TRANSFERASE"/>
    <property type="match status" value="1"/>
</dbReference>
<keyword evidence="4" id="KW-0285">Flavoprotein</keyword>
<evidence type="ECO:0000256" key="3">
    <source>
        <dbReference type="ARBA" id="ARBA00016337"/>
    </source>
</evidence>
<sequence length="276" mass="29012">MSPVPEGPLRHAEHVMGTVFSLTVRDPGPRTGAAVEQVQARLHELDAVFSTYREDSDISRLERGVTTVEGCHPDVAEVLARCREVAQQTDGWFTERPSGRLDPSGWVKGWAVEETCRILCAAGSRVHCVSGGGDVQTAGGPWRIGVAHPLLPGTLAAVLSGTDLAVATSGTAERGAHVIDPFTGRPAVTFASLTLVGEAGTGLARTDAWATAVYAMGPERGLAWAERQPGVEALAILPDGFHRWTGGLARHHPPTGPANWTLHAAPGLARALGPAR</sequence>
<dbReference type="Gene3D" id="3.10.520.10">
    <property type="entry name" value="ApbE-like domains"/>
    <property type="match status" value="2"/>
</dbReference>
<dbReference type="SUPFAM" id="SSF143631">
    <property type="entry name" value="ApbE-like"/>
    <property type="match status" value="1"/>
</dbReference>